<organism evidence="2">
    <name type="scientific">Siphoviridae sp. ct4Z13</name>
    <dbReference type="NCBI Taxonomy" id="2827778"/>
    <lineage>
        <taxon>Viruses</taxon>
        <taxon>Duplodnaviria</taxon>
        <taxon>Heunggongvirae</taxon>
        <taxon>Uroviricota</taxon>
        <taxon>Caudoviricetes</taxon>
    </lineage>
</organism>
<evidence type="ECO:0000256" key="1">
    <source>
        <dbReference type="SAM" id="MobiDB-lite"/>
    </source>
</evidence>
<name>A0A8S5SBD3_9CAUD</name>
<sequence length="164" mass="18609">MGLFDLVREEEAKKKAEESAKEDVKDTVVKEAKKVEEAPKEADQQPAPVAKAEKQATEEVKQAVEQATEIAEESKKEEKPASKKVPKKKASTEKTYKYPFGVYSEGRLIDISSYGFVDGQDYTEKEITDIMLQHRHYEFAGTMEYSYIEDDNVLVVTGKQHRKG</sequence>
<reference evidence="2" key="1">
    <citation type="journal article" date="2021" name="Proc. Natl. Acad. Sci. U.S.A.">
        <title>A Catalog of Tens of Thousands of Viruses from Human Metagenomes Reveals Hidden Associations with Chronic Diseases.</title>
        <authorList>
            <person name="Tisza M.J."/>
            <person name="Buck C.B."/>
        </authorList>
    </citation>
    <scope>NUCLEOTIDE SEQUENCE</scope>
    <source>
        <strain evidence="2">Ct4Z13</strain>
    </source>
</reference>
<protein>
    <submittedName>
        <fullName evidence="2">Uncharacterized protein</fullName>
    </submittedName>
</protein>
<accession>A0A8S5SBD3</accession>
<evidence type="ECO:0000313" key="2">
    <source>
        <dbReference type="EMBL" id="DAF48309.1"/>
    </source>
</evidence>
<proteinExistence type="predicted"/>
<dbReference type="EMBL" id="BK032566">
    <property type="protein sequence ID" value="DAF48309.1"/>
    <property type="molecule type" value="Genomic_DNA"/>
</dbReference>
<feature type="region of interest" description="Disordered" evidence="1">
    <location>
        <begin position="1"/>
        <end position="92"/>
    </location>
</feature>
<feature type="compositionally biased region" description="Basic and acidic residues" evidence="1">
    <location>
        <begin position="51"/>
        <end position="62"/>
    </location>
</feature>
<feature type="compositionally biased region" description="Basic and acidic residues" evidence="1">
    <location>
        <begin position="72"/>
        <end position="81"/>
    </location>
</feature>
<feature type="compositionally biased region" description="Basic and acidic residues" evidence="1">
    <location>
        <begin position="1"/>
        <end position="43"/>
    </location>
</feature>